<dbReference type="SUPFAM" id="SSF53901">
    <property type="entry name" value="Thiolase-like"/>
    <property type="match status" value="1"/>
</dbReference>
<dbReference type="CDD" id="cd00830">
    <property type="entry name" value="KAS_III"/>
    <property type="match status" value="1"/>
</dbReference>
<evidence type="ECO:0000256" key="1">
    <source>
        <dbReference type="ARBA" id="ARBA00022679"/>
    </source>
</evidence>
<dbReference type="OrthoDB" id="9815506at2"/>
<keyword evidence="1" id="KW-0808">Transferase</keyword>
<dbReference type="AlphaFoldDB" id="A0A191ZTY7"/>
<dbReference type="GO" id="GO:0006633">
    <property type="term" value="P:fatty acid biosynthetic process"/>
    <property type="evidence" value="ECO:0007669"/>
    <property type="project" value="InterPro"/>
</dbReference>
<organism evidence="3 4">
    <name type="scientific">Ralstonia insidiosa</name>
    <dbReference type="NCBI Taxonomy" id="190721"/>
    <lineage>
        <taxon>Bacteria</taxon>
        <taxon>Pseudomonadati</taxon>
        <taxon>Pseudomonadota</taxon>
        <taxon>Betaproteobacteria</taxon>
        <taxon>Burkholderiales</taxon>
        <taxon>Burkholderiaceae</taxon>
        <taxon>Ralstonia</taxon>
    </lineage>
</organism>
<evidence type="ECO:0000313" key="4">
    <source>
        <dbReference type="Proteomes" id="UP000078572"/>
    </source>
</evidence>
<evidence type="ECO:0000313" key="3">
    <source>
        <dbReference type="EMBL" id="ANJ71600.1"/>
    </source>
</evidence>
<keyword evidence="2" id="KW-0012">Acyltransferase</keyword>
<sequence length="336" mass="36137">MIKAKVAAVSTYLPTPVVHNEELAALFPEWTAEKILSKTGIAERRVAAPDETAADLAFSAAEAMFTEHGIDRKSIDFLLFCSQSPDYILPTTACVLQSRLDLRQDIGALDFNLGCSGFVYGLSLAKGLIEAGSVRRVLLLTADTYTKFIHPRDKSVRTIFGDGAAATLIEAQRSESDAIGPFIFGTNGGGAEDLIVKTGGARHARTEGSAVEYEDTSGNVRTEDHLKMDGAAVMAFTLKAVPALVKDLLDTAGLAVDDLDHVVFHQANTFILESLRKKCKIPEDKFVIHMEHCGNTVSSTIPIALSSLPQAAGRRRRILVVGFGVGLSWAGTIIDY</sequence>
<evidence type="ECO:0000256" key="2">
    <source>
        <dbReference type="ARBA" id="ARBA00023315"/>
    </source>
</evidence>
<dbReference type="Pfam" id="PF08541">
    <property type="entry name" value="ACP_syn_III_C"/>
    <property type="match status" value="1"/>
</dbReference>
<dbReference type="RefSeq" id="WP_064802032.1">
    <property type="nucleotide sequence ID" value="NZ_CP016022.1"/>
</dbReference>
<gene>
    <name evidence="3" type="ORF">A9Y76_03510</name>
</gene>
<keyword evidence="4" id="KW-1185">Reference proteome</keyword>
<name>A0A191ZTY7_9RALS</name>
<dbReference type="Gene3D" id="3.40.47.10">
    <property type="match status" value="1"/>
</dbReference>
<dbReference type="PANTHER" id="PTHR34069:SF2">
    <property type="entry name" value="BETA-KETOACYL-[ACYL-CARRIER-PROTEIN] SYNTHASE III"/>
    <property type="match status" value="1"/>
</dbReference>
<dbReference type="GO" id="GO:0004315">
    <property type="term" value="F:3-oxoacyl-[acyl-carrier-protein] synthase activity"/>
    <property type="evidence" value="ECO:0007669"/>
    <property type="project" value="InterPro"/>
</dbReference>
<dbReference type="GO" id="GO:0044550">
    <property type="term" value="P:secondary metabolite biosynthetic process"/>
    <property type="evidence" value="ECO:0007669"/>
    <property type="project" value="TreeGrafter"/>
</dbReference>
<dbReference type="InterPro" id="IPR013751">
    <property type="entry name" value="ACP_syn_III_N"/>
</dbReference>
<dbReference type="Proteomes" id="UP000078572">
    <property type="component" value="Chromosome 1"/>
</dbReference>
<dbReference type="InterPro" id="IPR016039">
    <property type="entry name" value="Thiolase-like"/>
</dbReference>
<reference evidence="4" key="1">
    <citation type="submission" date="2016-06" db="EMBL/GenBank/DDBJ databases">
        <authorList>
            <person name="Xu Y."/>
            <person name="Nagy A."/>
            <person name="Yan X."/>
            <person name="Kim S.W."/>
            <person name="Haley B."/>
            <person name="Liu N.T."/>
            <person name="Nou X."/>
        </authorList>
    </citation>
    <scope>NUCLEOTIDE SEQUENCE [LARGE SCALE GENOMIC DNA]</scope>
    <source>
        <strain evidence="4">ATCC 49129</strain>
    </source>
</reference>
<dbReference type="InterPro" id="IPR013747">
    <property type="entry name" value="ACP_syn_III_C"/>
</dbReference>
<dbReference type="GeneID" id="61525076"/>
<accession>A0A191ZTY7</accession>
<proteinExistence type="predicted"/>
<dbReference type="Pfam" id="PF08545">
    <property type="entry name" value="ACP_syn_III"/>
    <property type="match status" value="1"/>
</dbReference>
<dbReference type="PANTHER" id="PTHR34069">
    <property type="entry name" value="3-OXOACYL-[ACYL-CARRIER-PROTEIN] SYNTHASE 3"/>
    <property type="match status" value="1"/>
</dbReference>
<dbReference type="NCBIfam" id="NF006829">
    <property type="entry name" value="PRK09352.1"/>
    <property type="match status" value="1"/>
</dbReference>
<protein>
    <submittedName>
        <fullName evidence="3">3-oxoacyl-ACP synthase</fullName>
    </submittedName>
</protein>
<dbReference type="EMBL" id="CP016022">
    <property type="protein sequence ID" value="ANJ71600.1"/>
    <property type="molecule type" value="Genomic_DNA"/>
</dbReference>